<evidence type="ECO:0000256" key="1">
    <source>
        <dbReference type="ARBA" id="ARBA00004651"/>
    </source>
</evidence>
<evidence type="ECO:0000256" key="3">
    <source>
        <dbReference type="ARBA" id="ARBA00022475"/>
    </source>
</evidence>
<feature type="transmembrane region" description="Helical" evidence="7">
    <location>
        <begin position="40"/>
        <end position="61"/>
    </location>
</feature>
<name>A0AAF0D261_ODILC</name>
<sequence>MHIPDGFLDLTLTAVMFIIAAIIWIPSFYKANKNISERSIPLMAVLTAGVFAAQMLNFPIIGGTSGHLIGATLISVFLGPFPAVVSVTIILLIQGLIFGDGGLTALGANSFNMAMVAVFTGFFIYSTLRRYIPGDKGIIAGVFAGSWLSVIAAALACGLEIGLSSIFPYGVEVTVPAMLFWHTIIAFGEAVISSAVVALVLKTSREIIPAVKGFNVIAEQPVLS</sequence>
<dbReference type="GO" id="GO:0005886">
    <property type="term" value="C:plasma membrane"/>
    <property type="evidence" value="ECO:0007669"/>
    <property type="project" value="UniProtKB-SubCell"/>
</dbReference>
<feature type="transmembrane region" description="Helical" evidence="7">
    <location>
        <begin position="137"/>
        <end position="167"/>
    </location>
</feature>
<evidence type="ECO:0000256" key="7">
    <source>
        <dbReference type="SAM" id="Phobius"/>
    </source>
</evidence>
<keyword evidence="6 7" id="KW-0472">Membrane</keyword>
<feature type="transmembrane region" description="Helical" evidence="7">
    <location>
        <begin position="179"/>
        <end position="201"/>
    </location>
</feature>
<evidence type="ECO:0000256" key="2">
    <source>
        <dbReference type="ARBA" id="ARBA00022448"/>
    </source>
</evidence>
<gene>
    <name evidence="8" type="ORF">OdinLCB4_007215</name>
</gene>
<dbReference type="Pfam" id="PF01891">
    <property type="entry name" value="CbiM"/>
    <property type="match status" value="1"/>
</dbReference>
<proteinExistence type="predicted"/>
<evidence type="ECO:0000313" key="8">
    <source>
        <dbReference type="EMBL" id="WEU40249.1"/>
    </source>
</evidence>
<dbReference type="EMBL" id="CP091871">
    <property type="protein sequence ID" value="WEU40249.1"/>
    <property type="molecule type" value="Genomic_DNA"/>
</dbReference>
<dbReference type="AlphaFoldDB" id="A0AAF0D261"/>
<feature type="transmembrane region" description="Helical" evidence="7">
    <location>
        <begin position="7"/>
        <end position="28"/>
    </location>
</feature>
<keyword evidence="5 7" id="KW-1133">Transmembrane helix</keyword>
<evidence type="ECO:0000256" key="6">
    <source>
        <dbReference type="ARBA" id="ARBA00023136"/>
    </source>
</evidence>
<evidence type="ECO:0000256" key="5">
    <source>
        <dbReference type="ARBA" id="ARBA00022989"/>
    </source>
</evidence>
<dbReference type="PANTHER" id="PTHR34229:SF1">
    <property type="entry name" value="METAL TRANSPORT PROTEIN HI_1621-RELATED"/>
    <property type="match status" value="1"/>
</dbReference>
<reference evidence="8" key="2">
    <citation type="journal article" date="2022" name="Nat. Microbiol.">
        <title>A closed Candidatus Odinarchaeum chromosome exposes Asgard archaeal viruses.</title>
        <authorList>
            <person name="Tamarit D."/>
            <person name="Caceres E.F."/>
            <person name="Krupovic M."/>
            <person name="Nijland R."/>
            <person name="Eme L."/>
            <person name="Robinson N.P."/>
            <person name="Ettema T.J.G."/>
        </authorList>
    </citation>
    <scope>NUCLEOTIDE SEQUENCE</scope>
    <source>
        <strain evidence="8">LCB_4</strain>
    </source>
</reference>
<evidence type="ECO:0000256" key="4">
    <source>
        <dbReference type="ARBA" id="ARBA00022692"/>
    </source>
</evidence>
<dbReference type="Proteomes" id="UP000186851">
    <property type="component" value="Chromosome"/>
</dbReference>
<protein>
    <submittedName>
        <fullName evidence="8">Energy-coupling factor ABC transporter permease</fullName>
    </submittedName>
</protein>
<keyword evidence="3" id="KW-1003">Cell membrane</keyword>
<dbReference type="KEGG" id="oyw:OdinLCB4_007215"/>
<accession>A0AAF0D261</accession>
<reference evidence="8" key="1">
    <citation type="journal article" date="2017" name="Nature">
        <title>Asgard archaea illuminate the origin of eukaryotic cellular complexity.</title>
        <authorList>
            <person name="Zaremba-Niedzwiedzka K."/>
            <person name="Caceres E.F."/>
            <person name="Saw J.H."/>
            <person name="Backstrom D."/>
            <person name="Juzokaite L."/>
            <person name="Vancaester E."/>
            <person name="Seitz K.W."/>
            <person name="Anantharaman K."/>
            <person name="Starnawski P."/>
            <person name="Kjeldsen K.U."/>
            <person name="Scott M.B."/>
            <person name="Nunoura T."/>
            <person name="Banfield J.F."/>
            <person name="Schramm A."/>
            <person name="Baker B.J."/>
            <person name="Spang A."/>
            <person name="Ettema T.J.G."/>
        </authorList>
    </citation>
    <scope>NUCLEOTIDE SEQUENCE</scope>
    <source>
        <strain evidence="8">LCB_4</strain>
    </source>
</reference>
<feature type="transmembrane region" description="Helical" evidence="7">
    <location>
        <begin position="103"/>
        <end position="125"/>
    </location>
</feature>
<keyword evidence="4 7" id="KW-0812">Transmembrane</keyword>
<organism evidence="8 9">
    <name type="scientific">Odinarchaeota yellowstonii (strain LCB_4)</name>
    <dbReference type="NCBI Taxonomy" id="1841599"/>
    <lineage>
        <taxon>Archaea</taxon>
        <taxon>Promethearchaeati</taxon>
        <taxon>Candidatus Odinarchaeota</taxon>
        <taxon>Candidatus Odinarchaeia</taxon>
        <taxon>Candidatus Odinarchaeales</taxon>
        <taxon>Candidatus Odinarchaeaceae</taxon>
        <taxon>Candidatus Odinarchaeum</taxon>
    </lineage>
</organism>
<dbReference type="InterPro" id="IPR002751">
    <property type="entry name" value="CbiM/NikMN"/>
</dbReference>
<keyword evidence="2" id="KW-0813">Transport</keyword>
<dbReference type="PANTHER" id="PTHR34229">
    <property type="entry name" value="METAL TRANSPORT PROTEIN HI_1621-RELATED"/>
    <property type="match status" value="1"/>
</dbReference>
<comment type="subcellular location">
    <subcellularLocation>
        <location evidence="1">Cell membrane</location>
        <topology evidence="1">Multi-pass membrane protein</topology>
    </subcellularLocation>
</comment>
<feature type="transmembrane region" description="Helical" evidence="7">
    <location>
        <begin position="73"/>
        <end position="97"/>
    </location>
</feature>
<evidence type="ECO:0000313" key="9">
    <source>
        <dbReference type="Proteomes" id="UP000186851"/>
    </source>
</evidence>
<dbReference type="GO" id="GO:0000041">
    <property type="term" value="P:transition metal ion transport"/>
    <property type="evidence" value="ECO:0007669"/>
    <property type="project" value="InterPro"/>
</dbReference>
<dbReference type="Gene3D" id="1.10.1760.20">
    <property type="match status" value="1"/>
</dbReference>